<dbReference type="PROSITE" id="PS51029">
    <property type="entry name" value="MADF"/>
    <property type="match status" value="1"/>
</dbReference>
<reference evidence="6" key="1">
    <citation type="journal article" date="2015" name="Proc. Natl. Acad. Sci. U.S.A.">
        <title>Genome sequence of the Asian Tiger mosquito, Aedes albopictus, reveals insights into its biology, genetics, and evolution.</title>
        <authorList>
            <person name="Chen X.G."/>
            <person name="Jiang X."/>
            <person name="Gu J."/>
            <person name="Xu M."/>
            <person name="Wu Y."/>
            <person name="Deng Y."/>
            <person name="Zhang C."/>
            <person name="Bonizzoni M."/>
            <person name="Dermauw W."/>
            <person name="Vontas J."/>
            <person name="Armbruster P."/>
            <person name="Huang X."/>
            <person name="Yang Y."/>
            <person name="Zhang H."/>
            <person name="He W."/>
            <person name="Peng H."/>
            <person name="Liu Y."/>
            <person name="Wu K."/>
            <person name="Chen J."/>
            <person name="Lirakis M."/>
            <person name="Topalis P."/>
            <person name="Van Leeuwen T."/>
            <person name="Hall A.B."/>
            <person name="Jiang X."/>
            <person name="Thorpe C."/>
            <person name="Mueller R.L."/>
            <person name="Sun C."/>
            <person name="Waterhouse R.M."/>
            <person name="Yan G."/>
            <person name="Tu Z.J."/>
            <person name="Fang X."/>
            <person name="James A.A."/>
        </authorList>
    </citation>
    <scope>NUCLEOTIDE SEQUENCE [LARGE SCALE GENOMIC DNA]</scope>
    <source>
        <strain evidence="6">Foshan</strain>
    </source>
</reference>
<dbReference type="InterPro" id="IPR039353">
    <property type="entry name" value="TF_Adf1"/>
</dbReference>
<name>A0ABM1YQB7_AEDAL</name>
<dbReference type="PANTHER" id="PTHR12243:SF67">
    <property type="entry name" value="COREPRESSOR OF PANGOLIN, ISOFORM A-RELATED"/>
    <property type="match status" value="1"/>
</dbReference>
<protein>
    <recommendedName>
        <fullName evidence="7">MADF domain-containing protein</fullName>
    </recommendedName>
</protein>
<reference evidence="5" key="2">
    <citation type="submission" date="2025-05" db="UniProtKB">
        <authorList>
            <consortium name="EnsemblMetazoa"/>
        </authorList>
    </citation>
    <scope>IDENTIFICATION</scope>
    <source>
        <strain evidence="5">Foshan</strain>
    </source>
</reference>
<comment type="subcellular location">
    <subcellularLocation>
        <location evidence="1">Nucleus</location>
    </subcellularLocation>
</comment>
<evidence type="ECO:0000256" key="2">
    <source>
        <dbReference type="SAM" id="MobiDB-lite"/>
    </source>
</evidence>
<dbReference type="Pfam" id="PF10545">
    <property type="entry name" value="MADF_DNA_bdg"/>
    <property type="match status" value="1"/>
</dbReference>
<dbReference type="Proteomes" id="UP000069940">
    <property type="component" value="Unassembled WGS sequence"/>
</dbReference>
<dbReference type="InterPro" id="IPR006578">
    <property type="entry name" value="MADF-dom"/>
</dbReference>
<accession>A0ABM1YQB7</accession>
<feature type="region of interest" description="Disordered" evidence="2">
    <location>
        <begin position="238"/>
        <end position="298"/>
    </location>
</feature>
<feature type="compositionally biased region" description="Acidic residues" evidence="2">
    <location>
        <begin position="283"/>
        <end position="298"/>
    </location>
</feature>
<organism evidence="5 6">
    <name type="scientific">Aedes albopictus</name>
    <name type="common">Asian tiger mosquito</name>
    <name type="synonym">Stegomyia albopicta</name>
    <dbReference type="NCBI Taxonomy" id="7160"/>
    <lineage>
        <taxon>Eukaryota</taxon>
        <taxon>Metazoa</taxon>
        <taxon>Ecdysozoa</taxon>
        <taxon>Arthropoda</taxon>
        <taxon>Hexapoda</taxon>
        <taxon>Insecta</taxon>
        <taxon>Pterygota</taxon>
        <taxon>Neoptera</taxon>
        <taxon>Endopterygota</taxon>
        <taxon>Diptera</taxon>
        <taxon>Nematocera</taxon>
        <taxon>Culicoidea</taxon>
        <taxon>Culicidae</taxon>
        <taxon>Culicinae</taxon>
        <taxon>Aedini</taxon>
        <taxon>Aedes</taxon>
        <taxon>Stegomyia</taxon>
    </lineage>
</organism>
<keyword evidence="1" id="KW-0539">Nucleus</keyword>
<dbReference type="InterPro" id="IPR004210">
    <property type="entry name" value="BESS_motif"/>
</dbReference>
<feature type="compositionally biased region" description="Acidic residues" evidence="2">
    <location>
        <begin position="131"/>
        <end position="140"/>
    </location>
</feature>
<proteinExistence type="predicted"/>
<dbReference type="PROSITE" id="PS51031">
    <property type="entry name" value="BESS"/>
    <property type="match status" value="1"/>
</dbReference>
<feature type="region of interest" description="Disordered" evidence="2">
    <location>
        <begin position="116"/>
        <end position="140"/>
    </location>
</feature>
<dbReference type="RefSeq" id="XP_029712837.2">
    <property type="nucleotide sequence ID" value="XM_029856977.2"/>
</dbReference>
<evidence type="ECO:0000259" key="3">
    <source>
        <dbReference type="PROSITE" id="PS51029"/>
    </source>
</evidence>
<sequence length="298" mass="34256">MAGEDLDIRLFIGKVKAYPVIWNTLDEGYADRTKKRAAWKNICRTFVENFDEKSEREQDDAYEKLSKKWKNLKDNFAKSQKKQTKSGRAANSSRKYIYAKQLSFLTQAGAVAETDSSFLEDESNNQNTQDDFNDASECEASDDAKVKIPPRYISKSMNHAKDAKFESALIDFIKAQAPVAPEPNPDRAFFESLLPIVEKFSEDEKLDFRSQVLELVKSIRKSRAVSPTTPHYYAGTHRYRVTEPAQRNRGKRGSSSRTRFPSKVYKKEFDTELIIGEQQPDALDPEESEYLDEEYLPE</sequence>
<dbReference type="SMART" id="SM00595">
    <property type="entry name" value="MADF"/>
    <property type="match status" value="1"/>
</dbReference>
<dbReference type="EnsemblMetazoa" id="AALFPA23_011207.R15842">
    <property type="protein sequence ID" value="AALFPA23_011207.P15842"/>
    <property type="gene ID" value="AALFPA23_011207"/>
</dbReference>
<evidence type="ECO:0000259" key="4">
    <source>
        <dbReference type="PROSITE" id="PS51031"/>
    </source>
</evidence>
<evidence type="ECO:0000313" key="5">
    <source>
        <dbReference type="EnsemblMetazoa" id="AALFPA23_011207.P15842"/>
    </source>
</evidence>
<dbReference type="GeneID" id="109405708"/>
<evidence type="ECO:0008006" key="7">
    <source>
        <dbReference type="Google" id="ProtNLM"/>
    </source>
</evidence>
<feature type="domain" description="BESS" evidence="4">
    <location>
        <begin position="183"/>
        <end position="222"/>
    </location>
</feature>
<evidence type="ECO:0000256" key="1">
    <source>
        <dbReference type="PROSITE-ProRule" id="PRU00371"/>
    </source>
</evidence>
<keyword evidence="6" id="KW-1185">Reference proteome</keyword>
<feature type="domain" description="MADF" evidence="3">
    <location>
        <begin position="10"/>
        <end position="110"/>
    </location>
</feature>
<evidence type="ECO:0000313" key="6">
    <source>
        <dbReference type="Proteomes" id="UP000069940"/>
    </source>
</evidence>
<dbReference type="Pfam" id="PF02944">
    <property type="entry name" value="BESS"/>
    <property type="match status" value="1"/>
</dbReference>
<dbReference type="PANTHER" id="PTHR12243">
    <property type="entry name" value="MADF DOMAIN TRANSCRIPTION FACTOR"/>
    <property type="match status" value="1"/>
</dbReference>